<sequence>MPCNWLLVKDANLCKNLAKRQYCASYTFKIQNGVIIPKLCKGCGQETISASSFVSHIDKLMK</sequence>
<evidence type="ECO:0000313" key="1">
    <source>
        <dbReference type="EMBL" id="CAG8734457.1"/>
    </source>
</evidence>
<gene>
    <name evidence="1" type="ORF">RPERSI_LOCUS12506</name>
</gene>
<accession>A0ACA9Q245</accession>
<reference evidence="1" key="1">
    <citation type="submission" date="2021-06" db="EMBL/GenBank/DDBJ databases">
        <authorList>
            <person name="Kallberg Y."/>
            <person name="Tangrot J."/>
            <person name="Rosling A."/>
        </authorList>
    </citation>
    <scope>NUCLEOTIDE SEQUENCE</scope>
    <source>
        <strain evidence="1">MA461A</strain>
    </source>
</reference>
<comment type="caution">
    <text evidence="1">The sequence shown here is derived from an EMBL/GenBank/DDBJ whole genome shotgun (WGS) entry which is preliminary data.</text>
</comment>
<evidence type="ECO:0000313" key="2">
    <source>
        <dbReference type="Proteomes" id="UP000789920"/>
    </source>
</evidence>
<feature type="non-terminal residue" evidence="1">
    <location>
        <position position="62"/>
    </location>
</feature>
<organism evidence="1 2">
    <name type="scientific">Racocetra persica</name>
    <dbReference type="NCBI Taxonomy" id="160502"/>
    <lineage>
        <taxon>Eukaryota</taxon>
        <taxon>Fungi</taxon>
        <taxon>Fungi incertae sedis</taxon>
        <taxon>Mucoromycota</taxon>
        <taxon>Glomeromycotina</taxon>
        <taxon>Glomeromycetes</taxon>
        <taxon>Diversisporales</taxon>
        <taxon>Gigasporaceae</taxon>
        <taxon>Racocetra</taxon>
    </lineage>
</organism>
<proteinExistence type="predicted"/>
<dbReference type="EMBL" id="CAJVQC010026833">
    <property type="protein sequence ID" value="CAG8734457.1"/>
    <property type="molecule type" value="Genomic_DNA"/>
</dbReference>
<protein>
    <submittedName>
        <fullName evidence="1">21158_t:CDS:1</fullName>
    </submittedName>
</protein>
<keyword evidence="2" id="KW-1185">Reference proteome</keyword>
<dbReference type="Proteomes" id="UP000789920">
    <property type="component" value="Unassembled WGS sequence"/>
</dbReference>
<name>A0ACA9Q245_9GLOM</name>